<organism evidence="7 8">
    <name type="scientific">Mesorhabditis spiculigera</name>
    <dbReference type="NCBI Taxonomy" id="96644"/>
    <lineage>
        <taxon>Eukaryota</taxon>
        <taxon>Metazoa</taxon>
        <taxon>Ecdysozoa</taxon>
        <taxon>Nematoda</taxon>
        <taxon>Chromadorea</taxon>
        <taxon>Rhabditida</taxon>
        <taxon>Rhabditina</taxon>
        <taxon>Rhabditomorpha</taxon>
        <taxon>Rhabditoidea</taxon>
        <taxon>Rhabditidae</taxon>
        <taxon>Mesorhabditinae</taxon>
        <taxon>Mesorhabditis</taxon>
    </lineage>
</organism>
<evidence type="ECO:0000256" key="3">
    <source>
        <dbReference type="ARBA" id="ARBA00023157"/>
    </source>
</evidence>
<feature type="transmembrane region" description="Helical" evidence="5">
    <location>
        <begin position="21"/>
        <end position="45"/>
    </location>
</feature>
<dbReference type="InterPro" id="IPR002486">
    <property type="entry name" value="Col_cuticle_N"/>
</dbReference>
<keyword evidence="3" id="KW-1015">Disulfide bond</keyword>
<evidence type="ECO:0000313" key="7">
    <source>
        <dbReference type="EMBL" id="CAJ0583160.1"/>
    </source>
</evidence>
<dbReference type="InterPro" id="IPR008160">
    <property type="entry name" value="Collagen"/>
</dbReference>
<protein>
    <recommendedName>
        <fullName evidence="6">Nematode cuticle collagen N-terminal domain-containing protein</fullName>
    </recommendedName>
</protein>
<dbReference type="EMBL" id="CATQJA010002665">
    <property type="protein sequence ID" value="CAJ0583160.1"/>
    <property type="molecule type" value="Genomic_DNA"/>
</dbReference>
<feature type="region of interest" description="Disordered" evidence="4">
    <location>
        <begin position="119"/>
        <end position="197"/>
    </location>
</feature>
<dbReference type="PANTHER" id="PTHR24637:SF332">
    <property type="entry name" value="NEMATODE CUTICLE COLLAGEN N-TERMINAL DOMAIN-CONTAINING PROTEIN"/>
    <property type="match status" value="1"/>
</dbReference>
<feature type="compositionally biased region" description="Low complexity" evidence="4">
    <location>
        <begin position="350"/>
        <end position="359"/>
    </location>
</feature>
<comment type="caution">
    <text evidence="7">The sequence shown here is derived from an EMBL/GenBank/DDBJ whole genome shotgun (WGS) entry which is preliminary data.</text>
</comment>
<keyword evidence="5" id="KW-0812">Transmembrane</keyword>
<dbReference type="AlphaFoldDB" id="A0AA36G8H0"/>
<keyword evidence="8" id="KW-1185">Reference proteome</keyword>
<name>A0AA36G8H0_9BILA</name>
<evidence type="ECO:0000256" key="2">
    <source>
        <dbReference type="ARBA" id="ARBA00022737"/>
    </source>
</evidence>
<gene>
    <name evidence="7" type="ORF">MSPICULIGERA_LOCUS21258</name>
</gene>
<dbReference type="SMART" id="SM01088">
    <property type="entry name" value="Col_cuticle_N"/>
    <property type="match status" value="1"/>
</dbReference>
<feature type="compositionally biased region" description="Basic and acidic residues" evidence="4">
    <location>
        <begin position="305"/>
        <end position="318"/>
    </location>
</feature>
<sequence length="390" mass="41707">MREKMNQGDVKLNQEAERLRKLAVTGVAFSVIAAFVCILTVPIVYNYVQSLHSVLQNELDYCKSRSTSLWQQVSRTQRAHGETRRAKRDYLGYSATPLRNTRELQRDYQHEAETYYAASSGIRYSTDERENRKPTESPIPLPETYTSTKAPKAPVETRVPASDYRREFNDDSAGAKVPESKDDYEKEGYESRSSPGCGCGVGAPGATGTPGRDGVDGTDGIPGEDGSHGVDAPDDSTIQGYDFCFQCPDGPPGPPGPAGYKGQPGMVGEPGIHGESGQRGPIGPTGQVGQAGVPGPLGLLDGSDNLDRRSNGMDRLENLDFQALPDPEDHPAPKVSPVSRVFPDHKEPGDPGNDGIPGKPGKDGKPGAKGLRGETGTCTHCAPPRTAPGY</sequence>
<dbReference type="Pfam" id="PF01391">
    <property type="entry name" value="Collagen"/>
    <property type="match status" value="1"/>
</dbReference>
<feature type="region of interest" description="Disordered" evidence="4">
    <location>
        <begin position="269"/>
        <end position="390"/>
    </location>
</feature>
<feature type="non-terminal residue" evidence="7">
    <location>
        <position position="390"/>
    </location>
</feature>
<feature type="domain" description="Nematode cuticle collagen N-terminal" evidence="6">
    <location>
        <begin position="21"/>
        <end position="73"/>
    </location>
</feature>
<feature type="compositionally biased region" description="Basic and acidic residues" evidence="4">
    <location>
        <begin position="178"/>
        <end position="190"/>
    </location>
</feature>
<dbReference type="PANTHER" id="PTHR24637">
    <property type="entry name" value="COLLAGEN"/>
    <property type="match status" value="1"/>
</dbReference>
<proteinExistence type="predicted"/>
<keyword evidence="2" id="KW-0677">Repeat</keyword>
<reference evidence="7" key="1">
    <citation type="submission" date="2023-06" db="EMBL/GenBank/DDBJ databases">
        <authorList>
            <person name="Delattre M."/>
        </authorList>
    </citation>
    <scope>NUCLEOTIDE SEQUENCE</scope>
    <source>
        <strain evidence="7">AF72</strain>
    </source>
</reference>
<evidence type="ECO:0000256" key="4">
    <source>
        <dbReference type="SAM" id="MobiDB-lite"/>
    </source>
</evidence>
<dbReference type="GO" id="GO:0042302">
    <property type="term" value="F:structural constituent of cuticle"/>
    <property type="evidence" value="ECO:0007669"/>
    <property type="project" value="InterPro"/>
</dbReference>
<comment type="subunit">
    <text evidence="1">Collagen polypeptide chains are complexed within the cuticle by disulfide bonds and other types of covalent cross-links.</text>
</comment>
<evidence type="ECO:0000259" key="6">
    <source>
        <dbReference type="SMART" id="SM01088"/>
    </source>
</evidence>
<evidence type="ECO:0000256" key="5">
    <source>
        <dbReference type="SAM" id="Phobius"/>
    </source>
</evidence>
<accession>A0AA36G8H0</accession>
<dbReference type="Proteomes" id="UP001177023">
    <property type="component" value="Unassembled WGS sequence"/>
</dbReference>
<keyword evidence="5" id="KW-1133">Transmembrane helix</keyword>
<evidence type="ECO:0000313" key="8">
    <source>
        <dbReference type="Proteomes" id="UP001177023"/>
    </source>
</evidence>
<dbReference type="Pfam" id="PF01484">
    <property type="entry name" value="Col_cuticle_N"/>
    <property type="match status" value="1"/>
</dbReference>
<evidence type="ECO:0000256" key="1">
    <source>
        <dbReference type="ARBA" id="ARBA00011518"/>
    </source>
</evidence>
<feature type="compositionally biased region" description="Basic and acidic residues" evidence="4">
    <location>
        <begin position="125"/>
        <end position="135"/>
    </location>
</feature>
<keyword evidence="5" id="KW-0472">Membrane</keyword>